<evidence type="ECO:0000313" key="2">
    <source>
        <dbReference type="Proteomes" id="UP000826656"/>
    </source>
</evidence>
<name>A0ABQ7V484_SOLTU</name>
<protein>
    <submittedName>
        <fullName evidence="1">Uncharacterized protein</fullName>
    </submittedName>
</protein>
<keyword evidence="2" id="KW-1185">Reference proteome</keyword>
<gene>
    <name evidence="1" type="ORF">KY290_021827</name>
</gene>
<dbReference type="EMBL" id="JAIVGD010000015">
    <property type="protein sequence ID" value="KAH0758334.1"/>
    <property type="molecule type" value="Genomic_DNA"/>
</dbReference>
<evidence type="ECO:0000313" key="1">
    <source>
        <dbReference type="EMBL" id="KAH0758334.1"/>
    </source>
</evidence>
<proteinExistence type="predicted"/>
<sequence length="90" mass="10353">MMKQQITPLGQGNNLSLQKLCSSFPQAREFRLTIGSRIWISSMKQDFGDVFRPVHTLRCLCGSSPMFDQELVKQGQEFKDVEETPEVSWE</sequence>
<reference evidence="1 2" key="1">
    <citation type="journal article" date="2021" name="bioRxiv">
        <title>Chromosome-scale and haplotype-resolved genome assembly of a tetraploid potato cultivar.</title>
        <authorList>
            <person name="Sun H."/>
            <person name="Jiao W.-B."/>
            <person name="Krause K."/>
            <person name="Campoy J.A."/>
            <person name="Goel M."/>
            <person name="Folz-Donahue K."/>
            <person name="Kukat C."/>
            <person name="Huettel B."/>
            <person name="Schneeberger K."/>
        </authorList>
    </citation>
    <scope>NUCLEOTIDE SEQUENCE [LARGE SCALE GENOMIC DNA]</scope>
    <source>
        <strain evidence="1">SolTubOtavaFocal</strain>
        <tissue evidence="1">Leaves</tissue>
    </source>
</reference>
<organism evidence="1 2">
    <name type="scientific">Solanum tuberosum</name>
    <name type="common">Potato</name>
    <dbReference type="NCBI Taxonomy" id="4113"/>
    <lineage>
        <taxon>Eukaryota</taxon>
        <taxon>Viridiplantae</taxon>
        <taxon>Streptophyta</taxon>
        <taxon>Embryophyta</taxon>
        <taxon>Tracheophyta</taxon>
        <taxon>Spermatophyta</taxon>
        <taxon>Magnoliopsida</taxon>
        <taxon>eudicotyledons</taxon>
        <taxon>Gunneridae</taxon>
        <taxon>Pentapetalae</taxon>
        <taxon>asterids</taxon>
        <taxon>lamiids</taxon>
        <taxon>Solanales</taxon>
        <taxon>Solanaceae</taxon>
        <taxon>Solanoideae</taxon>
        <taxon>Solaneae</taxon>
        <taxon>Solanum</taxon>
    </lineage>
</organism>
<comment type="caution">
    <text evidence="1">The sequence shown here is derived from an EMBL/GenBank/DDBJ whole genome shotgun (WGS) entry which is preliminary data.</text>
</comment>
<accession>A0ABQ7V484</accession>
<dbReference type="Proteomes" id="UP000826656">
    <property type="component" value="Unassembled WGS sequence"/>
</dbReference>